<evidence type="ECO:0000313" key="3">
    <source>
        <dbReference type="Proteomes" id="UP001336314"/>
    </source>
</evidence>
<dbReference type="SUPFAM" id="SSF52540">
    <property type="entry name" value="P-loop containing nucleoside triphosphate hydrolases"/>
    <property type="match status" value="1"/>
</dbReference>
<proteinExistence type="predicted"/>
<dbReference type="InterPro" id="IPR007730">
    <property type="entry name" value="SPOR-like_dom"/>
</dbReference>
<sequence length="452" mass="49333">MSLSPLAAKLQAHSTLLSSQRELLERVLFQIEFNGFQHIHLIGGTGAGKTTLTLVLAELLSDTMNLAYFAAQPDMTTAQCQKLLLQQWFGQGEFDANFMALLEQPQQQPLVWILDGQGSLPLSCLSMLRAHPIHIITTGPNALPDADLNLAIAPLTEAEAEQLLPVQMLQTRSAAERLQMAAGNLHRLLEPEVIQEQSDSKPVALLAQKYRTASLVLAVLGVIAILMFWWLPQPSEPEAVVADNQPRPALESWRPAEPVIAEVAEVEALPANEPVPLPEDETVAWVLPEPEPEPATAQSVLATQGGTTEPAATNEPTISLSQTNHEEHTAEVALDAITDAGVQPSWQHDEAALLAMNDSDYALQLGAFANLNAAIALRQSYPELAVLIYQRQLNGQSQWVVVLAPYATANQARAMRAELPARLRAETPFIKAMQQVWQEIHAVQPAQGSRRQ</sequence>
<dbReference type="PROSITE" id="PS51724">
    <property type="entry name" value="SPOR"/>
    <property type="match status" value="1"/>
</dbReference>
<dbReference type="Gene3D" id="3.30.70.1070">
    <property type="entry name" value="Sporulation related repeat"/>
    <property type="match status" value="1"/>
</dbReference>
<dbReference type="SUPFAM" id="SSF110997">
    <property type="entry name" value="Sporulation related repeat"/>
    <property type="match status" value="1"/>
</dbReference>
<dbReference type="RefSeq" id="WP_330128153.1">
    <property type="nucleotide sequence ID" value="NZ_JAUHLI010000005.1"/>
</dbReference>
<organism evidence="2 3">
    <name type="scientific">Alkalimonas cellulosilytica</name>
    <dbReference type="NCBI Taxonomy" id="3058395"/>
    <lineage>
        <taxon>Bacteria</taxon>
        <taxon>Pseudomonadati</taxon>
        <taxon>Pseudomonadota</taxon>
        <taxon>Gammaproteobacteria</taxon>
        <taxon>Alkalimonas</taxon>
    </lineage>
</organism>
<dbReference type="InterPro" id="IPR027417">
    <property type="entry name" value="P-loop_NTPase"/>
</dbReference>
<dbReference type="Pfam" id="PF05036">
    <property type="entry name" value="SPOR"/>
    <property type="match status" value="1"/>
</dbReference>
<evidence type="ECO:0000313" key="2">
    <source>
        <dbReference type="EMBL" id="MEE2001026.1"/>
    </source>
</evidence>
<reference evidence="2 3" key="1">
    <citation type="submission" date="2023-07" db="EMBL/GenBank/DDBJ databases">
        <title>Alkalimonas sp., MEB108 novel, alkaliphilic bacterium isolated from Lonar Lake, India.</title>
        <authorList>
            <person name="Joshi A."/>
            <person name="Thite S."/>
        </authorList>
    </citation>
    <scope>NUCLEOTIDE SEQUENCE [LARGE SCALE GENOMIC DNA]</scope>
    <source>
        <strain evidence="2 3">MEB108</strain>
    </source>
</reference>
<dbReference type="InterPro" id="IPR036680">
    <property type="entry name" value="SPOR-like_sf"/>
</dbReference>
<protein>
    <submittedName>
        <fullName evidence="2">SPOR domain-containing protein</fullName>
    </submittedName>
</protein>
<comment type="caution">
    <text evidence="2">The sequence shown here is derived from an EMBL/GenBank/DDBJ whole genome shotgun (WGS) entry which is preliminary data.</text>
</comment>
<feature type="domain" description="SPOR" evidence="1">
    <location>
        <begin position="355"/>
        <end position="432"/>
    </location>
</feature>
<accession>A0ABU7J3G7</accession>
<dbReference type="Proteomes" id="UP001336314">
    <property type="component" value="Unassembled WGS sequence"/>
</dbReference>
<keyword evidence="3" id="KW-1185">Reference proteome</keyword>
<evidence type="ECO:0000259" key="1">
    <source>
        <dbReference type="PROSITE" id="PS51724"/>
    </source>
</evidence>
<gene>
    <name evidence="2" type="ORF">QWY20_06135</name>
</gene>
<dbReference type="EMBL" id="JAUHLI010000005">
    <property type="protein sequence ID" value="MEE2001026.1"/>
    <property type="molecule type" value="Genomic_DNA"/>
</dbReference>
<name>A0ABU7J3G7_9GAMM</name>